<evidence type="ECO:0000313" key="2">
    <source>
        <dbReference type="EMBL" id="SIN86541.1"/>
    </source>
</evidence>
<dbReference type="EMBL" id="FSRQ01000001">
    <property type="protein sequence ID" value="SIN86541.1"/>
    <property type="molecule type" value="Genomic_DNA"/>
</dbReference>
<feature type="transmembrane region" description="Helical" evidence="1">
    <location>
        <begin position="73"/>
        <end position="93"/>
    </location>
</feature>
<keyword evidence="1" id="KW-0472">Membrane</keyword>
<accession>A0A1N6EUA5</accession>
<dbReference type="STRING" id="59733.SAMN05421769_0701"/>
<sequence length="108" mass="12464">MKITRHIIIRILAVAIPMLLLYFYSEIAIEANRQREHRTDVGLGIAFLFAFVLIILLVGFITDSIVRIFKKQYSVALINVPFLLLFLIPVLYISCQFSGEVFYCKCFS</sequence>
<keyword evidence="1" id="KW-1133">Transmembrane helix</keyword>
<protein>
    <submittedName>
        <fullName evidence="2">Uncharacterized protein</fullName>
    </submittedName>
</protein>
<evidence type="ECO:0000256" key="1">
    <source>
        <dbReference type="SAM" id="Phobius"/>
    </source>
</evidence>
<evidence type="ECO:0000313" key="3">
    <source>
        <dbReference type="Proteomes" id="UP000184782"/>
    </source>
</evidence>
<keyword evidence="1" id="KW-0812">Transmembrane</keyword>
<reference evidence="3" key="1">
    <citation type="submission" date="2016-12" db="EMBL/GenBank/DDBJ databases">
        <authorList>
            <person name="Varghese N."/>
            <person name="Submissions S."/>
        </authorList>
    </citation>
    <scope>NUCLEOTIDE SEQUENCE [LARGE SCALE GENOMIC DNA]</scope>
    <source>
        <strain evidence="3">DSM 16779</strain>
    </source>
</reference>
<proteinExistence type="predicted"/>
<name>A0A1N6EUA5_9FLAO</name>
<feature type="transmembrane region" description="Helical" evidence="1">
    <location>
        <begin position="41"/>
        <end position="61"/>
    </location>
</feature>
<organism evidence="2 3">
    <name type="scientific">Chryseobacterium scophthalmum</name>
    <dbReference type="NCBI Taxonomy" id="59733"/>
    <lineage>
        <taxon>Bacteria</taxon>
        <taxon>Pseudomonadati</taxon>
        <taxon>Bacteroidota</taxon>
        <taxon>Flavobacteriia</taxon>
        <taxon>Flavobacteriales</taxon>
        <taxon>Weeksellaceae</taxon>
        <taxon>Chryseobacterium group</taxon>
        <taxon>Chryseobacterium</taxon>
    </lineage>
</organism>
<dbReference type="OrthoDB" id="1274967at2"/>
<feature type="transmembrane region" description="Helical" evidence="1">
    <location>
        <begin position="7"/>
        <end position="29"/>
    </location>
</feature>
<dbReference type="RefSeq" id="WP_074228798.1">
    <property type="nucleotide sequence ID" value="NZ_FSRQ01000001.1"/>
</dbReference>
<gene>
    <name evidence="2" type="ORF">SAMN05421769_0701</name>
</gene>
<dbReference type="Proteomes" id="UP000184782">
    <property type="component" value="Unassembled WGS sequence"/>
</dbReference>
<dbReference type="AlphaFoldDB" id="A0A1N6EUA5"/>
<keyword evidence="3" id="KW-1185">Reference proteome</keyword>